<organism evidence="3 4">
    <name type="scientific">Candidatus Viadribacter manganicus</name>
    <dbReference type="NCBI Taxonomy" id="1759059"/>
    <lineage>
        <taxon>Bacteria</taxon>
        <taxon>Pseudomonadati</taxon>
        <taxon>Pseudomonadota</taxon>
        <taxon>Alphaproteobacteria</taxon>
        <taxon>Hyphomonadales</taxon>
        <taxon>Hyphomonadaceae</taxon>
        <taxon>Candidatus Viadribacter</taxon>
    </lineage>
</organism>
<dbReference type="Pfam" id="PF03548">
    <property type="entry name" value="LolA"/>
    <property type="match status" value="1"/>
</dbReference>
<feature type="signal peptide" evidence="2">
    <location>
        <begin position="1"/>
        <end position="21"/>
    </location>
</feature>
<dbReference type="EMBL" id="CP013244">
    <property type="protein sequence ID" value="ANP46323.1"/>
    <property type="molecule type" value="Genomic_DNA"/>
</dbReference>
<dbReference type="CDD" id="cd16325">
    <property type="entry name" value="LolA"/>
    <property type="match status" value="1"/>
</dbReference>
<reference evidence="3 4" key="1">
    <citation type="submission" date="2015-11" db="EMBL/GenBank/DDBJ databases">
        <title>Whole-Genome Sequence of Candidatus Oderbacter manganicum from the National Park Lower Oder Valley, Germany.</title>
        <authorList>
            <person name="Braun B."/>
            <person name="Liere K."/>
            <person name="Szewzyk U."/>
        </authorList>
    </citation>
    <scope>NUCLEOTIDE SEQUENCE [LARGE SCALE GENOMIC DNA]</scope>
    <source>
        <strain evidence="3 4">OTSz_A_272</strain>
    </source>
</reference>
<evidence type="ECO:0000256" key="1">
    <source>
        <dbReference type="ARBA" id="ARBA00022729"/>
    </source>
</evidence>
<dbReference type="KEGG" id="cbot:ATE48_10545"/>
<dbReference type="Gene3D" id="2.50.20.10">
    <property type="entry name" value="Lipoprotein localisation LolA/LolB/LppX"/>
    <property type="match status" value="1"/>
</dbReference>
<keyword evidence="4" id="KW-1185">Reference proteome</keyword>
<dbReference type="InterPro" id="IPR004564">
    <property type="entry name" value="OM_lipoprot_carrier_LolA-like"/>
</dbReference>
<proteinExistence type="predicted"/>
<gene>
    <name evidence="3" type="ORF">ATE48_10545</name>
</gene>
<dbReference type="RefSeq" id="WP_066771158.1">
    <property type="nucleotide sequence ID" value="NZ_CP013244.1"/>
</dbReference>
<dbReference type="InParanoid" id="A0A1B1AID5"/>
<accession>A0A1B1AID5</accession>
<dbReference type="InterPro" id="IPR029046">
    <property type="entry name" value="LolA/LolB/LppX"/>
</dbReference>
<evidence type="ECO:0000313" key="4">
    <source>
        <dbReference type="Proteomes" id="UP000092498"/>
    </source>
</evidence>
<dbReference type="Proteomes" id="UP000092498">
    <property type="component" value="Chromosome"/>
</dbReference>
<dbReference type="PANTHER" id="PTHR35869:SF1">
    <property type="entry name" value="OUTER-MEMBRANE LIPOPROTEIN CARRIER PROTEIN"/>
    <property type="match status" value="1"/>
</dbReference>
<evidence type="ECO:0008006" key="5">
    <source>
        <dbReference type="Google" id="ProtNLM"/>
    </source>
</evidence>
<dbReference type="SUPFAM" id="SSF89392">
    <property type="entry name" value="Prokaryotic lipoproteins and lipoprotein localization factors"/>
    <property type="match status" value="1"/>
</dbReference>
<keyword evidence="1 2" id="KW-0732">Signal</keyword>
<feature type="chain" id="PRO_5008518854" description="Outer membrane lipoprotein carrier protein LolA" evidence="2">
    <location>
        <begin position="22"/>
        <end position="210"/>
    </location>
</feature>
<evidence type="ECO:0000256" key="2">
    <source>
        <dbReference type="SAM" id="SignalP"/>
    </source>
</evidence>
<protein>
    <recommendedName>
        <fullName evidence="5">Outer membrane lipoprotein carrier protein LolA</fullName>
    </recommendedName>
</protein>
<dbReference type="PANTHER" id="PTHR35869">
    <property type="entry name" value="OUTER-MEMBRANE LIPOPROTEIN CARRIER PROTEIN"/>
    <property type="match status" value="1"/>
</dbReference>
<sequence length="210" mass="23102">MNRRFALLGLSALVLAPAAYAQQATPVVLEGADRAEGLALANRSLNAVQRLQGRFIQSSPGGARASGMFYMQRPGRLRFQYDPPATLLIVADGSVVAMRDTELRTTERTPIRSTPLNLILGQTINLERDARVLRVSRAGPWLMITARDRSGQTDGQITLQFQGPNAELRSWDVIDATGARTRITLSDITQPASFDRSLFRLEDVVAPSRR</sequence>
<dbReference type="STRING" id="1759059.ATE48_10545"/>
<dbReference type="AlphaFoldDB" id="A0A1B1AID5"/>
<evidence type="ECO:0000313" key="3">
    <source>
        <dbReference type="EMBL" id="ANP46323.1"/>
    </source>
</evidence>
<name>A0A1B1AID5_9PROT</name>